<proteinExistence type="predicted"/>
<name>A0A4R3K7X6_9FIRM</name>
<keyword evidence="2" id="KW-1185">Reference proteome</keyword>
<dbReference type="Gene3D" id="1.10.10.10">
    <property type="entry name" value="Winged helix-like DNA-binding domain superfamily/Winged helix DNA-binding domain"/>
    <property type="match status" value="1"/>
</dbReference>
<sequence>MLTIGVISASAASALHMIAVAENMLGKKTYIYKPYIYKNLEELKNIFKQHCVHISGWLFTGPNPYYVVKKYLKPDYNAVCSTISGNEIYKYLLEYLYQNMGNSLRISIDCPIQDFQIFREALEQLSIPHKDLFLQQYALDDNISKIVKNHQQLWDSHKIDIVFTTLHAVHVEMNKLAIPCTRIEVGINSWRQAIMLLEEKLTGFHFRESQLGIICIKIRNYDNFVSDLGNYYKVQKIELLLKSNIIDLCQKIDGYLVEKGNGFYEIFTSRGSIERYNEEIKSFVDEVCITHRIHILCGIGLAATVFDAQLNAHKALANECISDKNSICIIDEGNIIEHFATKNELHYAVETDRPFLTEKLKEAGVSIQTYNRIIFIMEKMAITTFSAMQLAQHLNVTIRNIQRILTGLKKAGLIIEVGQETLNKRGRPTKIYRFVECKNL</sequence>
<organism evidence="1 2">
    <name type="scientific">Pectinatus cerevisiiphilus</name>
    <dbReference type="NCBI Taxonomy" id="86956"/>
    <lineage>
        <taxon>Bacteria</taxon>
        <taxon>Bacillati</taxon>
        <taxon>Bacillota</taxon>
        <taxon>Negativicutes</taxon>
        <taxon>Selenomonadales</taxon>
        <taxon>Selenomonadaceae</taxon>
        <taxon>Pectinatus</taxon>
    </lineage>
</organism>
<accession>A0A4R3K7X6</accession>
<evidence type="ECO:0000313" key="1">
    <source>
        <dbReference type="EMBL" id="TCS78977.1"/>
    </source>
</evidence>
<dbReference type="InterPro" id="IPR036390">
    <property type="entry name" value="WH_DNA-bd_sf"/>
</dbReference>
<gene>
    <name evidence="1" type="ORF">EDC37_10836</name>
</gene>
<evidence type="ECO:0000313" key="2">
    <source>
        <dbReference type="Proteomes" id="UP000295188"/>
    </source>
</evidence>
<protein>
    <recommendedName>
        <fullName evidence="3">Transcriptional regulator</fullName>
    </recommendedName>
</protein>
<dbReference type="Gene3D" id="3.30.70.270">
    <property type="match status" value="1"/>
</dbReference>
<dbReference type="InterPro" id="IPR036388">
    <property type="entry name" value="WH-like_DNA-bd_sf"/>
</dbReference>
<dbReference type="SUPFAM" id="SSF46785">
    <property type="entry name" value="Winged helix' DNA-binding domain"/>
    <property type="match status" value="1"/>
</dbReference>
<dbReference type="AlphaFoldDB" id="A0A4R3K7X6"/>
<dbReference type="OrthoDB" id="4986073at2"/>
<dbReference type="Proteomes" id="UP000295188">
    <property type="component" value="Unassembled WGS sequence"/>
</dbReference>
<dbReference type="EMBL" id="SMAA01000008">
    <property type="protein sequence ID" value="TCS78977.1"/>
    <property type="molecule type" value="Genomic_DNA"/>
</dbReference>
<comment type="caution">
    <text evidence="1">The sequence shown here is derived from an EMBL/GenBank/DDBJ whole genome shotgun (WGS) entry which is preliminary data.</text>
</comment>
<dbReference type="InterPro" id="IPR043128">
    <property type="entry name" value="Rev_trsase/Diguanyl_cyclase"/>
</dbReference>
<reference evidence="1 2" key="1">
    <citation type="submission" date="2019-03" db="EMBL/GenBank/DDBJ databases">
        <title>Genomic Encyclopedia of Type Strains, Phase IV (KMG-IV): sequencing the most valuable type-strain genomes for metagenomic binning, comparative biology and taxonomic classification.</title>
        <authorList>
            <person name="Goeker M."/>
        </authorList>
    </citation>
    <scope>NUCLEOTIDE SEQUENCE [LARGE SCALE GENOMIC DNA]</scope>
    <source>
        <strain evidence="1 2">DSM 20467</strain>
    </source>
</reference>
<evidence type="ECO:0008006" key="3">
    <source>
        <dbReference type="Google" id="ProtNLM"/>
    </source>
</evidence>
<dbReference type="RefSeq" id="WP_132549335.1">
    <property type="nucleotide sequence ID" value="NZ_SMAA01000008.1"/>
</dbReference>